<sequence length="502" mass="54896">MTNSAAKHKLANWRPVLLASVSALSLMVAPLAMAEGKGAGAQTKLTQAQAEALDEWTYSLALQVANWGLPLVTMYNLRHNDATGPHAKAKVNDIWRMEDISTPELAKQAGYVTPNVNVIYGFGFLDLGPEPVILSVPNSDNLYYVVEIVDMYTNAFAYVGGKATGYEGGQFALVGPGWKGTLPAGVTRIDAPTRWVLIQPRVHLYKDGKVVHDMARQVMDTITTTGLAKFEGKTPVKLPAYDFPAPVTTNPDLPVSALDFKDPLQFWELFSTAMNENPPPEDQIKALMPSFKPLGIELGKQWDRSSVSPEVVAAMSKAASKLPTILTELPFGSHYQGAFIPAPTIGNSQTDYRTRAIIARIGLTANTPEEAVYWIYTVDSAGQPLTGDKSYAMTFKEGLPYDKPGFWSLTMYDANNNYTVPNPINRYMLGSDTPELKKNADGSFTIYIQAESPGKDKEANWLPAPKGPFYLIPRSYAPAKATVNILTDPTSWPVPAVEESKR</sequence>
<dbReference type="EMBL" id="UIDG01000087">
    <property type="protein sequence ID" value="SUS05177.1"/>
    <property type="molecule type" value="Genomic_DNA"/>
</dbReference>
<protein>
    <recommendedName>
        <fullName evidence="4">DUF1254 domain-containing protein</fullName>
    </recommendedName>
</protein>
<dbReference type="Pfam" id="PF06742">
    <property type="entry name" value="DUF1214"/>
    <property type="match status" value="1"/>
</dbReference>
<feature type="domain" description="DUF1214" evidence="1">
    <location>
        <begin position="370"/>
        <end position="479"/>
    </location>
</feature>
<dbReference type="InterPro" id="IPR037050">
    <property type="entry name" value="DUF1254_sf"/>
</dbReference>
<dbReference type="SUPFAM" id="SSF160935">
    <property type="entry name" value="VPA0735-like"/>
    <property type="match status" value="1"/>
</dbReference>
<dbReference type="PANTHER" id="PTHR36509:SF2">
    <property type="entry name" value="BLL3101 PROTEIN"/>
    <property type="match status" value="1"/>
</dbReference>
<name>A0A380TCF5_9ZZZZ</name>
<dbReference type="InterPro" id="IPR037049">
    <property type="entry name" value="DUF1214_C_sf"/>
</dbReference>
<dbReference type="Gene3D" id="2.60.120.600">
    <property type="entry name" value="Domain of unknown function DUF1214, C-terminal domain"/>
    <property type="match status" value="1"/>
</dbReference>
<dbReference type="AlphaFoldDB" id="A0A380TCF5"/>
<dbReference type="Pfam" id="PF06863">
    <property type="entry name" value="DUF1254"/>
    <property type="match status" value="1"/>
</dbReference>
<dbReference type="InterPro" id="IPR010621">
    <property type="entry name" value="DUF1214"/>
</dbReference>
<dbReference type="PANTHER" id="PTHR36509">
    <property type="entry name" value="BLL3101 PROTEIN"/>
    <property type="match status" value="1"/>
</dbReference>
<accession>A0A380TCF5</accession>
<evidence type="ECO:0000313" key="3">
    <source>
        <dbReference type="EMBL" id="SUS05177.1"/>
    </source>
</evidence>
<dbReference type="InterPro" id="IPR010679">
    <property type="entry name" value="DUF1254"/>
</dbReference>
<proteinExistence type="predicted"/>
<gene>
    <name evidence="3" type="ORF">DF3PB_1770006</name>
</gene>
<feature type="domain" description="DUF1254" evidence="2">
    <location>
        <begin position="92"/>
        <end position="217"/>
    </location>
</feature>
<dbReference type="Gene3D" id="2.60.40.1610">
    <property type="entry name" value="Domain of unknown function DUF1254"/>
    <property type="match status" value="1"/>
</dbReference>
<evidence type="ECO:0008006" key="4">
    <source>
        <dbReference type="Google" id="ProtNLM"/>
    </source>
</evidence>
<evidence type="ECO:0000259" key="2">
    <source>
        <dbReference type="Pfam" id="PF06863"/>
    </source>
</evidence>
<evidence type="ECO:0000259" key="1">
    <source>
        <dbReference type="Pfam" id="PF06742"/>
    </source>
</evidence>
<organism evidence="3">
    <name type="scientific">metagenome</name>
    <dbReference type="NCBI Taxonomy" id="256318"/>
    <lineage>
        <taxon>unclassified sequences</taxon>
        <taxon>metagenomes</taxon>
    </lineage>
</organism>
<reference evidence="3" key="1">
    <citation type="submission" date="2018-07" db="EMBL/GenBank/DDBJ databases">
        <authorList>
            <person name="Quirk P.G."/>
            <person name="Krulwich T.A."/>
        </authorList>
    </citation>
    <scope>NUCLEOTIDE SEQUENCE</scope>
</reference>